<evidence type="ECO:0000313" key="2">
    <source>
        <dbReference type="Proteomes" id="UP000033393"/>
    </source>
</evidence>
<dbReference type="AlphaFoldDB" id="A0A0F0GKH6"/>
<reference evidence="1 2" key="1">
    <citation type="submission" date="2015-02" db="EMBL/GenBank/DDBJ databases">
        <authorList>
            <person name="Ju K.-S."/>
            <person name="Doroghazi J.R."/>
            <person name="Metcalf W."/>
        </authorList>
    </citation>
    <scope>NUCLEOTIDE SEQUENCE [LARGE SCALE GENOMIC DNA]</scope>
    <source>
        <strain evidence="1 2">NRRL B-16140</strain>
    </source>
</reference>
<dbReference type="Proteomes" id="UP000033393">
    <property type="component" value="Unassembled WGS sequence"/>
</dbReference>
<comment type="caution">
    <text evidence="1">The sequence shown here is derived from an EMBL/GenBank/DDBJ whole genome shotgun (WGS) entry which is preliminary data.</text>
</comment>
<dbReference type="EMBL" id="JYJG01000265">
    <property type="protein sequence ID" value="KJK44029.1"/>
    <property type="molecule type" value="Genomic_DNA"/>
</dbReference>
<dbReference type="PATRIC" id="fig|68170.10.peg.8038"/>
<protein>
    <submittedName>
        <fullName evidence="1">Uncharacterized protein</fullName>
    </submittedName>
</protein>
<keyword evidence="2" id="KW-1185">Reference proteome</keyword>
<organism evidence="1 2">
    <name type="scientific">Lentzea aerocolonigenes</name>
    <name type="common">Lechevalieria aerocolonigenes</name>
    <name type="synonym">Saccharothrix aerocolonigenes</name>
    <dbReference type="NCBI Taxonomy" id="68170"/>
    <lineage>
        <taxon>Bacteria</taxon>
        <taxon>Bacillati</taxon>
        <taxon>Actinomycetota</taxon>
        <taxon>Actinomycetes</taxon>
        <taxon>Pseudonocardiales</taxon>
        <taxon>Pseudonocardiaceae</taxon>
        <taxon>Lentzea</taxon>
    </lineage>
</organism>
<evidence type="ECO:0000313" key="1">
    <source>
        <dbReference type="EMBL" id="KJK44029.1"/>
    </source>
</evidence>
<proteinExistence type="predicted"/>
<sequence>MTLVRQSVVPRVDENLTTPDYELGYLPRRLECPYCRGMYRRSELAALNVPGDLLDLALDVDRTQRYIRQTGDVWRTFDGRPLSGETGVDAPVFWEEADVVDVSGLTLPGLLPDMLGELPRLELSFTPTWQGEFGFVRDAGLRLANGVEAYARVIQAQVERMWQGDRQTEQFLEEMDVVTRHVLQSVGERAAVAELLIEVQDYVHEVGPFCGAAAELCQAVLSAEEHEMAGLWETLTGVPCPILAVPDLEPVRNSLGAETSWFGWASAITNCNRVLASVWETVAAPVEPQADPIETRRMRARTMLAAIMQTDVGAIACYQYLDSAFAYAYLLRNENEYLHGQMAEARRVLGLEPVG</sequence>
<gene>
    <name evidence="1" type="ORF">UK23_30980</name>
</gene>
<name>A0A0F0GKH6_LENAE</name>
<accession>A0A0F0GKH6</accession>
<dbReference type="RefSeq" id="WP_045315235.1">
    <property type="nucleotide sequence ID" value="NZ_JYJG01000265.1"/>
</dbReference>